<evidence type="ECO:0000256" key="1">
    <source>
        <dbReference type="PROSITE-ProRule" id="PRU00023"/>
    </source>
</evidence>
<organism evidence="2 3">
    <name type="scientific">Zopfia rhizophila CBS 207.26</name>
    <dbReference type="NCBI Taxonomy" id="1314779"/>
    <lineage>
        <taxon>Eukaryota</taxon>
        <taxon>Fungi</taxon>
        <taxon>Dikarya</taxon>
        <taxon>Ascomycota</taxon>
        <taxon>Pezizomycotina</taxon>
        <taxon>Dothideomycetes</taxon>
        <taxon>Dothideomycetes incertae sedis</taxon>
        <taxon>Zopfiaceae</taxon>
        <taxon>Zopfia</taxon>
    </lineage>
</organism>
<reference evidence="2" key="1">
    <citation type="journal article" date="2020" name="Stud. Mycol.">
        <title>101 Dothideomycetes genomes: a test case for predicting lifestyles and emergence of pathogens.</title>
        <authorList>
            <person name="Haridas S."/>
            <person name="Albert R."/>
            <person name="Binder M."/>
            <person name="Bloem J."/>
            <person name="Labutti K."/>
            <person name="Salamov A."/>
            <person name="Andreopoulos B."/>
            <person name="Baker S."/>
            <person name="Barry K."/>
            <person name="Bills G."/>
            <person name="Bluhm B."/>
            <person name="Cannon C."/>
            <person name="Castanera R."/>
            <person name="Culley D."/>
            <person name="Daum C."/>
            <person name="Ezra D."/>
            <person name="Gonzalez J."/>
            <person name="Henrissat B."/>
            <person name="Kuo A."/>
            <person name="Liang C."/>
            <person name="Lipzen A."/>
            <person name="Lutzoni F."/>
            <person name="Magnuson J."/>
            <person name="Mondo S."/>
            <person name="Nolan M."/>
            <person name="Ohm R."/>
            <person name="Pangilinan J."/>
            <person name="Park H.-J."/>
            <person name="Ramirez L."/>
            <person name="Alfaro M."/>
            <person name="Sun H."/>
            <person name="Tritt A."/>
            <person name="Yoshinaga Y."/>
            <person name="Zwiers L.-H."/>
            <person name="Turgeon B."/>
            <person name="Goodwin S."/>
            <person name="Spatafora J."/>
            <person name="Crous P."/>
            <person name="Grigoriev I."/>
        </authorList>
    </citation>
    <scope>NUCLEOTIDE SEQUENCE</scope>
    <source>
        <strain evidence="2">CBS 207.26</strain>
    </source>
</reference>
<dbReference type="InterPro" id="IPR002110">
    <property type="entry name" value="Ankyrin_rpt"/>
</dbReference>
<protein>
    <submittedName>
        <fullName evidence="2">Uncharacterized protein</fullName>
    </submittedName>
</protein>
<sequence>MYHQTAMCWASKEGHGDVVEELLLAGGDISYVDSKGQTLLHLAVRSVFIWDWVIAHLRKGMHGQRSALEE</sequence>
<dbReference type="Pfam" id="PF00023">
    <property type="entry name" value="Ank"/>
    <property type="match status" value="1"/>
</dbReference>
<evidence type="ECO:0000313" key="2">
    <source>
        <dbReference type="EMBL" id="KAF2191296.1"/>
    </source>
</evidence>
<keyword evidence="1" id="KW-0040">ANK repeat</keyword>
<gene>
    <name evidence="2" type="ORF">K469DRAFT_656055</name>
</gene>
<accession>A0A6A6EMY9</accession>
<evidence type="ECO:0000313" key="3">
    <source>
        <dbReference type="Proteomes" id="UP000800200"/>
    </source>
</evidence>
<dbReference type="PROSITE" id="PS50088">
    <property type="entry name" value="ANK_REPEAT"/>
    <property type="match status" value="1"/>
</dbReference>
<dbReference type="Proteomes" id="UP000800200">
    <property type="component" value="Unassembled WGS sequence"/>
</dbReference>
<dbReference type="InterPro" id="IPR036770">
    <property type="entry name" value="Ankyrin_rpt-contain_sf"/>
</dbReference>
<feature type="repeat" description="ANK" evidence="1">
    <location>
        <begin position="2"/>
        <end position="34"/>
    </location>
</feature>
<name>A0A6A6EMY9_9PEZI</name>
<dbReference type="OrthoDB" id="341259at2759"/>
<dbReference type="SUPFAM" id="SSF48403">
    <property type="entry name" value="Ankyrin repeat"/>
    <property type="match status" value="1"/>
</dbReference>
<keyword evidence="3" id="KW-1185">Reference proteome</keyword>
<proteinExistence type="predicted"/>
<dbReference type="AlphaFoldDB" id="A0A6A6EMY9"/>
<dbReference type="Gene3D" id="1.25.40.20">
    <property type="entry name" value="Ankyrin repeat-containing domain"/>
    <property type="match status" value="1"/>
</dbReference>
<dbReference type="EMBL" id="ML994617">
    <property type="protein sequence ID" value="KAF2191296.1"/>
    <property type="molecule type" value="Genomic_DNA"/>
</dbReference>